<keyword evidence="2" id="KW-1185">Reference proteome</keyword>
<name>A0A7J7JD61_BUGNE</name>
<dbReference type="AlphaFoldDB" id="A0A7J7JD61"/>
<protein>
    <submittedName>
        <fullName evidence="1">Uncharacterized protein</fullName>
    </submittedName>
</protein>
<evidence type="ECO:0000313" key="1">
    <source>
        <dbReference type="EMBL" id="KAF6023308.1"/>
    </source>
</evidence>
<dbReference type="EMBL" id="VXIV02002732">
    <property type="protein sequence ID" value="KAF6023308.1"/>
    <property type="molecule type" value="Genomic_DNA"/>
</dbReference>
<comment type="caution">
    <text evidence="1">The sequence shown here is derived from an EMBL/GenBank/DDBJ whole genome shotgun (WGS) entry which is preliminary data.</text>
</comment>
<reference evidence="1" key="1">
    <citation type="submission" date="2020-06" db="EMBL/GenBank/DDBJ databases">
        <title>Draft genome of Bugula neritina, a colonial animal packing powerful symbionts and potential medicines.</title>
        <authorList>
            <person name="Rayko M."/>
        </authorList>
    </citation>
    <scope>NUCLEOTIDE SEQUENCE [LARGE SCALE GENOMIC DNA]</scope>
    <source>
        <strain evidence="1">Kwan_BN1</strain>
    </source>
</reference>
<accession>A0A7J7JD61</accession>
<evidence type="ECO:0000313" key="2">
    <source>
        <dbReference type="Proteomes" id="UP000593567"/>
    </source>
</evidence>
<dbReference type="Proteomes" id="UP000593567">
    <property type="component" value="Unassembled WGS sequence"/>
</dbReference>
<sequence>MSAEEPIIDEIFYVLLSYRHAGWWSSRLFMDNTIPGTAEERGMKRVVIDTKVSSAQEIRENLISYDFPLETKPYTRPNGQAICQLCPNFLSHRRKVVPEQLNGYMNSSTSVDSENTEIGAYFTNIIMCNFVNMF</sequence>
<organism evidence="1 2">
    <name type="scientific">Bugula neritina</name>
    <name type="common">Brown bryozoan</name>
    <name type="synonym">Sertularia neritina</name>
    <dbReference type="NCBI Taxonomy" id="10212"/>
    <lineage>
        <taxon>Eukaryota</taxon>
        <taxon>Metazoa</taxon>
        <taxon>Spiralia</taxon>
        <taxon>Lophotrochozoa</taxon>
        <taxon>Bryozoa</taxon>
        <taxon>Gymnolaemata</taxon>
        <taxon>Cheilostomatida</taxon>
        <taxon>Flustrina</taxon>
        <taxon>Buguloidea</taxon>
        <taxon>Bugulidae</taxon>
        <taxon>Bugula</taxon>
    </lineage>
</organism>
<proteinExistence type="predicted"/>
<gene>
    <name evidence="1" type="ORF">EB796_018382</name>
</gene>